<feature type="domain" description="Protein kinase" evidence="10">
    <location>
        <begin position="14"/>
        <end position="288"/>
    </location>
</feature>
<keyword evidence="4 9" id="KW-0547">Nucleotide-binding</keyword>
<gene>
    <name evidence="11" type="ORF">RchiOBHm_Chr5g0024331</name>
</gene>
<evidence type="ECO:0000256" key="6">
    <source>
        <dbReference type="ARBA" id="ARBA00022840"/>
    </source>
</evidence>
<evidence type="ECO:0000256" key="8">
    <source>
        <dbReference type="ARBA" id="ARBA00048679"/>
    </source>
</evidence>
<proteinExistence type="predicted"/>
<comment type="caution">
    <text evidence="11">The sequence shown here is derived from an EMBL/GenBank/DDBJ whole genome shotgun (WGS) entry which is preliminary data.</text>
</comment>
<evidence type="ECO:0000313" key="12">
    <source>
        <dbReference type="Proteomes" id="UP000238479"/>
    </source>
</evidence>
<comment type="catalytic activity">
    <reaction evidence="7">
        <text>L-threonyl-[protein] + ATP = O-phospho-L-threonyl-[protein] + ADP + H(+)</text>
        <dbReference type="Rhea" id="RHEA:46608"/>
        <dbReference type="Rhea" id="RHEA-COMP:11060"/>
        <dbReference type="Rhea" id="RHEA-COMP:11605"/>
        <dbReference type="ChEBI" id="CHEBI:15378"/>
        <dbReference type="ChEBI" id="CHEBI:30013"/>
        <dbReference type="ChEBI" id="CHEBI:30616"/>
        <dbReference type="ChEBI" id="CHEBI:61977"/>
        <dbReference type="ChEBI" id="CHEBI:456216"/>
        <dbReference type="EC" id="2.7.11.1"/>
    </reaction>
</comment>
<feature type="binding site" evidence="9">
    <location>
        <position position="316"/>
    </location>
    <ligand>
        <name>ATP</name>
        <dbReference type="ChEBI" id="CHEBI:30616"/>
    </ligand>
</feature>
<evidence type="ECO:0000256" key="3">
    <source>
        <dbReference type="ARBA" id="ARBA00022679"/>
    </source>
</evidence>
<keyword evidence="6 9" id="KW-0067">ATP-binding</keyword>
<dbReference type="Gene3D" id="1.10.510.10">
    <property type="entry name" value="Transferase(Phosphotransferase) domain 1"/>
    <property type="match status" value="2"/>
</dbReference>
<evidence type="ECO:0000256" key="5">
    <source>
        <dbReference type="ARBA" id="ARBA00022777"/>
    </source>
</evidence>
<keyword evidence="2" id="KW-0723">Serine/threonine-protein kinase</keyword>
<dbReference type="InterPro" id="IPR011009">
    <property type="entry name" value="Kinase-like_dom_sf"/>
</dbReference>
<dbReference type="Gene3D" id="3.30.200.20">
    <property type="entry name" value="Phosphorylase Kinase, domain 1"/>
    <property type="match status" value="2"/>
</dbReference>
<evidence type="ECO:0000256" key="4">
    <source>
        <dbReference type="ARBA" id="ARBA00022741"/>
    </source>
</evidence>
<dbReference type="GO" id="GO:0005886">
    <property type="term" value="C:plasma membrane"/>
    <property type="evidence" value="ECO:0007669"/>
    <property type="project" value="TreeGrafter"/>
</dbReference>
<dbReference type="Proteomes" id="UP000238479">
    <property type="component" value="Chromosome 5"/>
</dbReference>
<dbReference type="EMBL" id="PDCK01000043">
    <property type="protein sequence ID" value="PRQ30409.1"/>
    <property type="molecule type" value="Genomic_DNA"/>
</dbReference>
<comment type="catalytic activity">
    <reaction evidence="8">
        <text>L-seryl-[protein] + ATP = O-phospho-L-seryl-[protein] + ADP + H(+)</text>
        <dbReference type="Rhea" id="RHEA:17989"/>
        <dbReference type="Rhea" id="RHEA-COMP:9863"/>
        <dbReference type="Rhea" id="RHEA-COMP:11604"/>
        <dbReference type="ChEBI" id="CHEBI:15378"/>
        <dbReference type="ChEBI" id="CHEBI:29999"/>
        <dbReference type="ChEBI" id="CHEBI:30616"/>
        <dbReference type="ChEBI" id="CHEBI:83421"/>
        <dbReference type="ChEBI" id="CHEBI:456216"/>
        <dbReference type="EC" id="2.7.11.1"/>
    </reaction>
</comment>
<dbReference type="Gramene" id="PRQ30409">
    <property type="protein sequence ID" value="PRQ30409"/>
    <property type="gene ID" value="RchiOBHm_Chr5g0024331"/>
</dbReference>
<dbReference type="PANTHER" id="PTHR27002">
    <property type="entry name" value="RECEPTOR-LIKE SERINE/THREONINE-PROTEIN KINASE SD1-8"/>
    <property type="match status" value="1"/>
</dbReference>
<dbReference type="EC" id="2.7.11.1" evidence="1"/>
<dbReference type="Pfam" id="PF00069">
    <property type="entry name" value="Pkinase"/>
    <property type="match status" value="1"/>
</dbReference>
<feature type="domain" description="Protein kinase" evidence="10">
    <location>
        <begin position="288"/>
        <end position="582"/>
    </location>
</feature>
<name>A0A2P6Q8A2_ROSCH</name>
<dbReference type="GO" id="GO:0005524">
    <property type="term" value="F:ATP binding"/>
    <property type="evidence" value="ECO:0007669"/>
    <property type="project" value="UniProtKB-UniRule"/>
</dbReference>
<evidence type="ECO:0000256" key="2">
    <source>
        <dbReference type="ARBA" id="ARBA00022527"/>
    </source>
</evidence>
<protein>
    <recommendedName>
        <fullName evidence="1">non-specific serine/threonine protein kinase</fullName>
        <ecNumber evidence="1">2.7.11.1</ecNumber>
    </recommendedName>
</protein>
<evidence type="ECO:0000256" key="7">
    <source>
        <dbReference type="ARBA" id="ARBA00047899"/>
    </source>
</evidence>
<reference evidence="11 12" key="1">
    <citation type="journal article" date="2018" name="Nat. Genet.">
        <title>The Rosa genome provides new insights in the design of modern roses.</title>
        <authorList>
            <person name="Bendahmane M."/>
        </authorList>
    </citation>
    <scope>NUCLEOTIDE SEQUENCE [LARGE SCALE GENOMIC DNA]</scope>
    <source>
        <strain evidence="12">cv. Old Blush</strain>
    </source>
</reference>
<keyword evidence="12" id="KW-1185">Reference proteome</keyword>
<keyword evidence="5" id="KW-0418">Kinase</keyword>
<accession>A0A2P6Q8A2</accession>
<dbReference type="PANTHER" id="PTHR27002:SF1087">
    <property type="entry name" value="PROTEIN KINASE DOMAIN-CONTAINING PROTEIN"/>
    <property type="match status" value="1"/>
</dbReference>
<dbReference type="SUPFAM" id="SSF56112">
    <property type="entry name" value="Protein kinase-like (PK-like)"/>
    <property type="match status" value="2"/>
</dbReference>
<dbReference type="FunFam" id="3.30.200.20:FF:000162">
    <property type="entry name" value="Adenine nucleotide alpha hydrolase-like domain kinase"/>
    <property type="match status" value="1"/>
</dbReference>
<dbReference type="FunFam" id="1.10.510.10:FF:001023">
    <property type="entry name" value="Os07g0541700 protein"/>
    <property type="match status" value="1"/>
</dbReference>
<dbReference type="AlphaFoldDB" id="A0A2P6Q8A2"/>
<organism evidence="11 12">
    <name type="scientific">Rosa chinensis</name>
    <name type="common">China rose</name>
    <dbReference type="NCBI Taxonomy" id="74649"/>
    <lineage>
        <taxon>Eukaryota</taxon>
        <taxon>Viridiplantae</taxon>
        <taxon>Streptophyta</taxon>
        <taxon>Embryophyta</taxon>
        <taxon>Tracheophyta</taxon>
        <taxon>Spermatophyta</taxon>
        <taxon>Magnoliopsida</taxon>
        <taxon>eudicotyledons</taxon>
        <taxon>Gunneridae</taxon>
        <taxon>Pentapetalae</taxon>
        <taxon>rosids</taxon>
        <taxon>fabids</taxon>
        <taxon>Rosales</taxon>
        <taxon>Rosaceae</taxon>
        <taxon>Rosoideae</taxon>
        <taxon>Rosoideae incertae sedis</taxon>
        <taxon>Rosa</taxon>
    </lineage>
</organism>
<evidence type="ECO:0000256" key="1">
    <source>
        <dbReference type="ARBA" id="ARBA00012513"/>
    </source>
</evidence>
<evidence type="ECO:0000256" key="9">
    <source>
        <dbReference type="PROSITE-ProRule" id="PRU10141"/>
    </source>
</evidence>
<dbReference type="InterPro" id="IPR000719">
    <property type="entry name" value="Prot_kinase_dom"/>
</dbReference>
<dbReference type="PROSITE" id="PS50011">
    <property type="entry name" value="PROTEIN_KINASE_DOM"/>
    <property type="match status" value="2"/>
</dbReference>
<sequence length="582" mass="65742">MSSMPRDKATSIQWRKGELIGSGAFGRVYMGMNTESGELIAVKEVLVLVLEGFSQLNPESLFAIRECSSFVTSQFKLICLMWRFFLINFSHESFGSAVCSYQRSSTRSEAFRKPVSSENCCEWEFLVSVLTSDDFHISEPVLGFGFLEIFRNREGGRNVETLTMLLEYVPGGSIQALLEKFGSFSVPGANILVDKKLGRIKLADLGATKQAAISSAKPTRGTPYWMAPEVIRGTGHDLYMERWMHSSFLNWERSGISEFCRQVEETTRNRSAKGEFSYASIMVATGNFSEQNKIGQGGFGAVYTGKLVTGQEVAVKRLSKSSNQGKLQFKNELRLMRELQHRNIIRILGFCIHVDERVLIYEYMANASLDYHLFGSSSDLLLDWSKCFNIIEGIAQGLFYLHKYSRLLIHNVKASNVLLDAQMYPKVADFGLAKICADDEETVETAAICGTMGYMAPEYLITGILSMKTCGSKATCASYFMLKSKIVTYFILKLLIGQRLWLTFQHMIVCAFRPVIRERVFSIVALLIAKEKLLYPFAIVKSFYNLPIILCFTHFHSFYFSCNWVPHTTTFLTKLMSTAMEC</sequence>
<evidence type="ECO:0000313" key="11">
    <source>
        <dbReference type="EMBL" id="PRQ30409.1"/>
    </source>
</evidence>
<evidence type="ECO:0000259" key="10">
    <source>
        <dbReference type="PROSITE" id="PS50011"/>
    </source>
</evidence>
<dbReference type="PROSITE" id="PS00107">
    <property type="entry name" value="PROTEIN_KINASE_ATP"/>
    <property type="match status" value="1"/>
</dbReference>
<dbReference type="InterPro" id="IPR017441">
    <property type="entry name" value="Protein_kinase_ATP_BS"/>
</dbReference>
<keyword evidence="3 11" id="KW-0808">Transferase</keyword>
<dbReference type="GO" id="GO:0004674">
    <property type="term" value="F:protein serine/threonine kinase activity"/>
    <property type="evidence" value="ECO:0007669"/>
    <property type="project" value="UniProtKB-KW"/>
</dbReference>